<evidence type="ECO:0000256" key="1">
    <source>
        <dbReference type="ARBA" id="ARBA00003540"/>
    </source>
</evidence>
<evidence type="ECO:0000256" key="13">
    <source>
        <dbReference type="SAM" id="Phobius"/>
    </source>
</evidence>
<keyword evidence="8 12" id="KW-0812">Transmembrane</keyword>
<dbReference type="Pfam" id="PF02472">
    <property type="entry name" value="ExbD"/>
    <property type="match status" value="1"/>
</dbReference>
<dbReference type="EMBL" id="LVJS01000011">
    <property type="protein sequence ID" value="KZC25067.1"/>
    <property type="molecule type" value="Genomic_DNA"/>
</dbReference>
<evidence type="ECO:0000256" key="8">
    <source>
        <dbReference type="ARBA" id="ARBA00022692"/>
    </source>
</evidence>
<accession>A0A154QLA4</accession>
<evidence type="ECO:0000256" key="2">
    <source>
        <dbReference type="ARBA" id="ARBA00004249"/>
    </source>
</evidence>
<keyword evidence="15" id="KW-1185">Reference proteome</keyword>
<evidence type="ECO:0000256" key="10">
    <source>
        <dbReference type="ARBA" id="ARBA00022989"/>
    </source>
</evidence>
<comment type="subcellular location">
    <subcellularLocation>
        <location evidence="2">Cell inner membrane</location>
        <topology evidence="2">Single-pass type II membrane protein</topology>
    </subcellularLocation>
    <subcellularLocation>
        <location evidence="12">Cell membrane</location>
        <topology evidence="12">Single-pass type II membrane protein</topology>
    </subcellularLocation>
</comment>
<dbReference type="Proteomes" id="UP000076131">
    <property type="component" value="Unassembled WGS sequence"/>
</dbReference>
<comment type="similarity">
    <text evidence="3 12">Belongs to the ExbD/TolR family.</text>
</comment>
<dbReference type="PANTHER" id="PTHR30558">
    <property type="entry name" value="EXBD MEMBRANE COMPONENT OF PMF-DRIVEN MACROMOLECULE IMPORT SYSTEM"/>
    <property type="match status" value="1"/>
</dbReference>
<gene>
    <name evidence="14" type="ORF">RHOFW104T7_05235</name>
</gene>
<dbReference type="AlphaFoldDB" id="A0A154QLA4"/>
<dbReference type="STRING" id="416169.RHOFW104T7_05235"/>
<reference evidence="14 15" key="1">
    <citation type="journal article" date="2016" name="MBio">
        <title>Lateral Gene Transfer in a Heavy Metal-Contaminated-Groundwater Microbial Community.</title>
        <authorList>
            <person name="Hemme C.L."/>
            <person name="Green S.J."/>
            <person name="Rishishwar L."/>
            <person name="Prakash O."/>
            <person name="Pettenato A."/>
            <person name="Chakraborty R."/>
            <person name="Deutschbauer A.M."/>
            <person name="Van Nostrand J.D."/>
            <person name="Wu L."/>
            <person name="He Z."/>
            <person name="Jordan I.K."/>
            <person name="Hazen T.C."/>
            <person name="Arkin A.P."/>
            <person name="Kostka J.E."/>
            <person name="Zhou J."/>
        </authorList>
    </citation>
    <scope>NUCLEOTIDE SEQUENCE [LARGE SCALE GENOMIC DNA]</scope>
    <source>
        <strain evidence="14 15">FW104-T7</strain>
    </source>
</reference>
<keyword evidence="6" id="KW-1003">Cell membrane</keyword>
<keyword evidence="10 13" id="KW-1133">Transmembrane helix</keyword>
<evidence type="ECO:0000256" key="5">
    <source>
        <dbReference type="ARBA" id="ARBA00022448"/>
    </source>
</evidence>
<evidence type="ECO:0000313" key="15">
    <source>
        <dbReference type="Proteomes" id="UP000076131"/>
    </source>
</evidence>
<proteinExistence type="inferred from homology"/>
<evidence type="ECO:0000256" key="6">
    <source>
        <dbReference type="ARBA" id="ARBA00022475"/>
    </source>
</evidence>
<dbReference type="InterPro" id="IPR003400">
    <property type="entry name" value="ExbD"/>
</dbReference>
<dbReference type="GO" id="GO:0015031">
    <property type="term" value="P:protein transport"/>
    <property type="evidence" value="ECO:0007669"/>
    <property type="project" value="UniProtKB-KW"/>
</dbReference>
<comment type="function">
    <text evidence="1">Involved in the TonB-dependent energy-dependent transport of various receptor-bound substrates.</text>
</comment>
<feature type="transmembrane region" description="Helical" evidence="13">
    <location>
        <begin position="20"/>
        <end position="39"/>
    </location>
</feature>
<name>A0A154QLA4_9GAMM</name>
<sequence length="140" mass="15106">MAVSLGGNSGGPMSEINVTPLVDVMLVLLIIFMITAPLMSHSITIDLPTANPKTPDSEMSVPPLDLAVKQDGSTYFNDHLVTEAELRAQFAVSAQRSPQPELQIRADKNTEFKIVKKIIGDAKDSGMVHVAFMTTDAPKE</sequence>
<dbReference type="Gene3D" id="3.30.420.270">
    <property type="match status" value="1"/>
</dbReference>
<comment type="subunit">
    <text evidence="4">The accessory proteins ExbB and ExbD seem to form a complex with TonB.</text>
</comment>
<evidence type="ECO:0000256" key="3">
    <source>
        <dbReference type="ARBA" id="ARBA00005811"/>
    </source>
</evidence>
<evidence type="ECO:0000313" key="14">
    <source>
        <dbReference type="EMBL" id="KZC25067.1"/>
    </source>
</evidence>
<evidence type="ECO:0000256" key="11">
    <source>
        <dbReference type="ARBA" id="ARBA00023136"/>
    </source>
</evidence>
<comment type="caution">
    <text evidence="14">The sequence shown here is derived from an EMBL/GenBank/DDBJ whole genome shotgun (WGS) entry which is preliminary data.</text>
</comment>
<keyword evidence="5 12" id="KW-0813">Transport</keyword>
<dbReference type="GO" id="GO:0005886">
    <property type="term" value="C:plasma membrane"/>
    <property type="evidence" value="ECO:0007669"/>
    <property type="project" value="UniProtKB-SubCell"/>
</dbReference>
<organism evidence="14 15">
    <name type="scientific">Rhodanobacter thiooxydans</name>
    <dbReference type="NCBI Taxonomy" id="416169"/>
    <lineage>
        <taxon>Bacteria</taxon>
        <taxon>Pseudomonadati</taxon>
        <taxon>Pseudomonadota</taxon>
        <taxon>Gammaproteobacteria</taxon>
        <taxon>Lysobacterales</taxon>
        <taxon>Rhodanobacteraceae</taxon>
        <taxon>Rhodanobacter</taxon>
    </lineage>
</organism>
<keyword evidence="7" id="KW-0997">Cell inner membrane</keyword>
<dbReference type="RefSeq" id="WP_008438862.1">
    <property type="nucleotide sequence ID" value="NZ_LVJS01000011.1"/>
</dbReference>
<evidence type="ECO:0000256" key="4">
    <source>
        <dbReference type="ARBA" id="ARBA00011471"/>
    </source>
</evidence>
<dbReference type="PANTHER" id="PTHR30558:SF12">
    <property type="entry name" value="BIOPOLYMER TRANSPORT PROTEIN EXBD"/>
    <property type="match status" value="1"/>
</dbReference>
<evidence type="ECO:0000256" key="9">
    <source>
        <dbReference type="ARBA" id="ARBA00022927"/>
    </source>
</evidence>
<keyword evidence="9 12" id="KW-0653">Protein transport</keyword>
<evidence type="ECO:0000256" key="12">
    <source>
        <dbReference type="RuleBase" id="RU003879"/>
    </source>
</evidence>
<keyword evidence="11 13" id="KW-0472">Membrane</keyword>
<evidence type="ECO:0000256" key="7">
    <source>
        <dbReference type="ARBA" id="ARBA00022519"/>
    </source>
</evidence>
<dbReference type="eggNOG" id="COG0848">
    <property type="taxonomic scope" value="Bacteria"/>
</dbReference>
<dbReference type="GO" id="GO:0022857">
    <property type="term" value="F:transmembrane transporter activity"/>
    <property type="evidence" value="ECO:0007669"/>
    <property type="project" value="InterPro"/>
</dbReference>
<protein>
    <submittedName>
        <fullName evidence="14">Biopolymer transporter ExbD</fullName>
    </submittedName>
</protein>